<dbReference type="VEuPathDB" id="VectorBase:AFAF001707"/>
<evidence type="ECO:0000313" key="4">
    <source>
        <dbReference type="Proteomes" id="UP000075886"/>
    </source>
</evidence>
<dbReference type="Proteomes" id="UP000075886">
    <property type="component" value="Unassembled WGS sequence"/>
</dbReference>
<sequence>MAFGFAIRSNTNMRPGWSGRVGTFLLFLILAVVRVESLPITSVLDDDSSDYDDFYDDEYDIVFDQRQNGTANVHLSVDGVMVAVPAPEMPPSAALAGATLLDLFASQLAAAGGEAEDSDSSEETDGSVGSAGSSTASSTSTSTSTSSTTSTTTPAAPAAGLSIASDFPYQTLSAGNLPVNLPASLLGQGLSFLFNTKRAEIPFRVNAGGEPAKPAVLPVLITKVEKAPAKVDAVDSDESNEDSHEIGEAAAQQTPKQHAGKKKRKHKRKYKVRVANLLRPLLKRTVVIH</sequence>
<dbReference type="EMBL" id="AXCN02002086">
    <property type="status" value="NOT_ANNOTATED_CDS"/>
    <property type="molecule type" value="Genomic_DNA"/>
</dbReference>
<feature type="compositionally biased region" description="Low complexity" evidence="1">
    <location>
        <begin position="126"/>
        <end position="155"/>
    </location>
</feature>
<evidence type="ECO:0000256" key="2">
    <source>
        <dbReference type="SAM" id="SignalP"/>
    </source>
</evidence>
<organism evidence="3 4">
    <name type="scientific">Anopheles farauti</name>
    <dbReference type="NCBI Taxonomy" id="69004"/>
    <lineage>
        <taxon>Eukaryota</taxon>
        <taxon>Metazoa</taxon>
        <taxon>Ecdysozoa</taxon>
        <taxon>Arthropoda</taxon>
        <taxon>Hexapoda</taxon>
        <taxon>Insecta</taxon>
        <taxon>Pterygota</taxon>
        <taxon>Neoptera</taxon>
        <taxon>Endopterygota</taxon>
        <taxon>Diptera</taxon>
        <taxon>Nematocera</taxon>
        <taxon>Culicoidea</taxon>
        <taxon>Culicidae</taxon>
        <taxon>Anophelinae</taxon>
        <taxon>Anopheles</taxon>
    </lineage>
</organism>
<reference evidence="4" key="1">
    <citation type="submission" date="2014-01" db="EMBL/GenBank/DDBJ databases">
        <title>The Genome Sequence of Anopheles farauti FAR1 (V2).</title>
        <authorList>
            <consortium name="The Broad Institute Genomics Platform"/>
            <person name="Neafsey D.E."/>
            <person name="Besansky N."/>
            <person name="Howell P."/>
            <person name="Walton C."/>
            <person name="Young S.K."/>
            <person name="Zeng Q."/>
            <person name="Gargeya S."/>
            <person name="Fitzgerald M."/>
            <person name="Haas B."/>
            <person name="Abouelleil A."/>
            <person name="Allen A.W."/>
            <person name="Alvarado L."/>
            <person name="Arachchi H.M."/>
            <person name="Berlin A.M."/>
            <person name="Chapman S.B."/>
            <person name="Gainer-Dewar J."/>
            <person name="Goldberg J."/>
            <person name="Griggs A."/>
            <person name="Gujja S."/>
            <person name="Hansen M."/>
            <person name="Howarth C."/>
            <person name="Imamovic A."/>
            <person name="Ireland A."/>
            <person name="Larimer J."/>
            <person name="McCowan C."/>
            <person name="Murphy C."/>
            <person name="Pearson M."/>
            <person name="Poon T.W."/>
            <person name="Priest M."/>
            <person name="Roberts A."/>
            <person name="Saif S."/>
            <person name="Shea T."/>
            <person name="Sisk P."/>
            <person name="Sykes S."/>
            <person name="Wortman J."/>
            <person name="Nusbaum C."/>
            <person name="Birren B."/>
        </authorList>
    </citation>
    <scope>NUCLEOTIDE SEQUENCE [LARGE SCALE GENOMIC DNA]</scope>
    <source>
        <strain evidence="4">FAR1</strain>
    </source>
</reference>
<keyword evidence="4" id="KW-1185">Reference proteome</keyword>
<feature type="region of interest" description="Disordered" evidence="1">
    <location>
        <begin position="231"/>
        <end position="269"/>
    </location>
</feature>
<protein>
    <recommendedName>
        <fullName evidence="5">DUF4794 domain-containing protein</fullName>
    </recommendedName>
</protein>
<feature type="region of interest" description="Disordered" evidence="1">
    <location>
        <begin position="112"/>
        <end position="155"/>
    </location>
</feature>
<feature type="signal peptide" evidence="2">
    <location>
        <begin position="1"/>
        <end position="37"/>
    </location>
</feature>
<feature type="compositionally biased region" description="Basic residues" evidence="1">
    <location>
        <begin position="258"/>
        <end position="269"/>
    </location>
</feature>
<name>A0A182Q2C7_9DIPT</name>
<keyword evidence="2" id="KW-0732">Signal</keyword>
<feature type="chain" id="PRO_5045978197" description="DUF4794 domain-containing protein" evidence="2">
    <location>
        <begin position="38"/>
        <end position="289"/>
    </location>
</feature>
<evidence type="ECO:0000313" key="3">
    <source>
        <dbReference type="EnsemblMetazoa" id="AFAF001707-PA"/>
    </source>
</evidence>
<evidence type="ECO:0000256" key="1">
    <source>
        <dbReference type="SAM" id="MobiDB-lite"/>
    </source>
</evidence>
<reference evidence="3" key="2">
    <citation type="submission" date="2020-05" db="UniProtKB">
        <authorList>
            <consortium name="EnsemblMetazoa"/>
        </authorList>
    </citation>
    <scope>IDENTIFICATION</scope>
    <source>
        <strain evidence="3">FAR1</strain>
    </source>
</reference>
<accession>A0A182Q2C7</accession>
<dbReference type="AlphaFoldDB" id="A0A182Q2C7"/>
<feature type="compositionally biased region" description="Acidic residues" evidence="1">
    <location>
        <begin position="114"/>
        <end position="125"/>
    </location>
</feature>
<dbReference type="EnsemblMetazoa" id="AFAF001707-RA">
    <property type="protein sequence ID" value="AFAF001707-PA"/>
    <property type="gene ID" value="AFAF001707"/>
</dbReference>
<evidence type="ECO:0008006" key="5">
    <source>
        <dbReference type="Google" id="ProtNLM"/>
    </source>
</evidence>
<proteinExistence type="predicted"/>